<sequence>MPCNGAGTCCITQPFKSIINPEQLRSGRGPLFIEKKANTICPNLQLTDCGSHLQRSCLAENHPSFKESDCYHLMHTLAQTGTDGRCSMSVRNHFNTSDEMSQVLKKLSRSEHLPVIPAPPH</sequence>
<accession>A0A1S7LFQ7</accession>
<proteinExistence type="predicted"/>
<protein>
    <submittedName>
        <fullName evidence="1">Uncharacterized protein</fullName>
    </submittedName>
</protein>
<gene>
    <name evidence="1" type="ORF">MAGMO_0434</name>
</gene>
<organism evidence="1">
    <name type="scientific">Magnetococcus massalia (strain MO-1)</name>
    <dbReference type="NCBI Taxonomy" id="451514"/>
    <lineage>
        <taxon>Bacteria</taxon>
        <taxon>Pseudomonadati</taxon>
        <taxon>Pseudomonadota</taxon>
        <taxon>Magnetococcia</taxon>
        <taxon>Magnetococcales</taxon>
        <taxon>Magnetococcaceae</taxon>
        <taxon>Magnetococcus</taxon>
    </lineage>
</organism>
<dbReference type="AlphaFoldDB" id="A0A1S7LFQ7"/>
<reference evidence="1" key="1">
    <citation type="submission" date="2015-04" db="EMBL/GenBank/DDBJ databases">
        <authorList>
            <person name="Syromyatnikov M.Y."/>
            <person name="Popov V.N."/>
        </authorList>
    </citation>
    <scope>NUCLEOTIDE SEQUENCE</scope>
    <source>
        <strain evidence="1">MO-1</strain>
    </source>
</reference>
<dbReference type="EMBL" id="LO017727">
    <property type="protein sequence ID" value="CRH04646.1"/>
    <property type="molecule type" value="Genomic_DNA"/>
</dbReference>
<evidence type="ECO:0000313" key="1">
    <source>
        <dbReference type="EMBL" id="CRH04646.1"/>
    </source>
</evidence>
<name>A0A1S7LFQ7_MAGMO</name>